<gene>
    <name evidence="4" type="ORF">SAMN05216190_105186</name>
</gene>
<organism evidence="4 5">
    <name type="scientific">Pseudomonas borbori</name>
    <dbReference type="NCBI Taxonomy" id="289003"/>
    <lineage>
        <taxon>Bacteria</taxon>
        <taxon>Pseudomonadati</taxon>
        <taxon>Pseudomonadota</taxon>
        <taxon>Gammaproteobacteria</taxon>
        <taxon>Pseudomonadales</taxon>
        <taxon>Pseudomonadaceae</taxon>
        <taxon>Pseudomonas</taxon>
    </lineage>
</organism>
<dbReference type="InterPro" id="IPR049245">
    <property type="entry name" value="DUF6880"/>
</dbReference>
<evidence type="ECO:0000256" key="2">
    <source>
        <dbReference type="SAM" id="Coils"/>
    </source>
</evidence>
<accession>A0A1I5N0R9</accession>
<dbReference type="GO" id="GO:0008270">
    <property type="term" value="F:zinc ion binding"/>
    <property type="evidence" value="ECO:0007669"/>
    <property type="project" value="UniProtKB-KW"/>
</dbReference>
<keyword evidence="1" id="KW-0863">Zinc-finger</keyword>
<dbReference type="OrthoDB" id="7187515at2"/>
<evidence type="ECO:0000256" key="1">
    <source>
        <dbReference type="PROSITE-ProRule" id="PRU00325"/>
    </source>
</evidence>
<proteinExistence type="predicted"/>
<feature type="coiled-coil region" evidence="2">
    <location>
        <begin position="420"/>
        <end position="447"/>
    </location>
</feature>
<dbReference type="EMBL" id="FOWX01000005">
    <property type="protein sequence ID" value="SFP14936.1"/>
    <property type="molecule type" value="Genomic_DNA"/>
</dbReference>
<dbReference type="Pfam" id="PF04434">
    <property type="entry name" value="SWIM"/>
    <property type="match status" value="1"/>
</dbReference>
<evidence type="ECO:0000313" key="4">
    <source>
        <dbReference type="EMBL" id="SFP14936.1"/>
    </source>
</evidence>
<dbReference type="AlphaFoldDB" id="A0A1I5N0R9"/>
<keyword evidence="2" id="KW-0175">Coiled coil</keyword>
<evidence type="ECO:0000313" key="5">
    <source>
        <dbReference type="Proteomes" id="UP000198784"/>
    </source>
</evidence>
<dbReference type="Pfam" id="PF21810">
    <property type="entry name" value="DUF6880"/>
    <property type="match status" value="1"/>
</dbReference>
<sequence>MTSATAPSLDELLGRAGPIIAERGLDYFKEGLVSALEVGPSSVQAWVKGSERYQVQLSKSAERLDFRCTCRHAADGNFCKHVVAVGLAWLEALEPGQAEADTDPDLEIRDWLNRQPQAELASLLFDIAMRDNALHRSLRLKIDLGKRSNGTSDGATDWYRAIDEATTVEEFLDWRQASSLGDDLLTLTDALEELLSPESAALLIELSEYAIPRVEQAREQVEESCEELEQALQRLTHLHLHACNLINPDPVELAERLFQLEMDENLDSFYNCARQYREVLGDSGLEHFRRLAQAEWRRVPTLTATDRPQYGGNRSCITRIMTTLAELDGDLDALVAIKAHDLTAAHHYLNIAQLYAEAGNSDMARHWAERGMAAFPHRTDNRLRDFLAQQYLLCGRDEQALQLTWVQFDEAPSLSNYQKLQGLAQRLQRASEQRQRALARLTGATENNPQSQANARSLRLAIALWEEDLDAAWLLSQQGDHRVELLHDLALKLESTRPIDAIGLYRRMLEPIIQQTNNQAYQRAIGLIRRMGTLMRAQQLDTAFTAELIKLRQTYKAKRNFIKLLDQLPRA</sequence>
<dbReference type="Proteomes" id="UP000198784">
    <property type="component" value="Unassembled WGS sequence"/>
</dbReference>
<protein>
    <submittedName>
        <fullName evidence="4">Uncharacterized conserved protein, contains Zn finger domain</fullName>
    </submittedName>
</protein>
<feature type="domain" description="SWIM-type" evidence="3">
    <location>
        <begin position="53"/>
        <end position="90"/>
    </location>
</feature>
<keyword evidence="1" id="KW-0479">Metal-binding</keyword>
<reference evidence="5" key="1">
    <citation type="submission" date="2016-10" db="EMBL/GenBank/DDBJ databases">
        <authorList>
            <person name="Varghese N."/>
            <person name="Submissions S."/>
        </authorList>
    </citation>
    <scope>NUCLEOTIDE SEQUENCE [LARGE SCALE GENOMIC DNA]</scope>
    <source>
        <strain evidence="5">DSM 17834</strain>
    </source>
</reference>
<dbReference type="RefSeq" id="WP_090498693.1">
    <property type="nucleotide sequence ID" value="NZ_FOWX01000005.1"/>
</dbReference>
<feature type="coiled-coil region" evidence="2">
    <location>
        <begin position="211"/>
        <end position="238"/>
    </location>
</feature>
<name>A0A1I5N0R9_9PSED</name>
<keyword evidence="1" id="KW-0862">Zinc</keyword>
<keyword evidence="5" id="KW-1185">Reference proteome</keyword>
<dbReference type="PROSITE" id="PS50966">
    <property type="entry name" value="ZF_SWIM"/>
    <property type="match status" value="1"/>
</dbReference>
<dbReference type="InterPro" id="IPR007527">
    <property type="entry name" value="Znf_SWIM"/>
</dbReference>
<evidence type="ECO:0000259" key="3">
    <source>
        <dbReference type="PROSITE" id="PS50966"/>
    </source>
</evidence>